<dbReference type="EMBL" id="CR522870">
    <property type="protein sequence ID" value="CAG35370.1"/>
    <property type="molecule type" value="Genomic_DNA"/>
</dbReference>
<evidence type="ECO:0000256" key="2">
    <source>
        <dbReference type="SAM" id="Phobius"/>
    </source>
</evidence>
<feature type="repeat" description="TPR" evidence="1">
    <location>
        <begin position="53"/>
        <end position="86"/>
    </location>
</feature>
<feature type="transmembrane region" description="Helical" evidence="2">
    <location>
        <begin position="122"/>
        <end position="141"/>
    </location>
</feature>
<protein>
    <submittedName>
        <fullName evidence="4">Hypothetical membrane protein (BatE)</fullName>
    </submittedName>
</protein>
<dbReference type="eggNOG" id="COG0457">
    <property type="taxonomic scope" value="Bacteria"/>
</dbReference>
<feature type="signal peptide" evidence="3">
    <location>
        <begin position="1"/>
        <end position="20"/>
    </location>
</feature>
<sequence length="241" mass="27024">MKTIVLTLWSLLLLVTAVQARPLDEANRHFAAGEFARAISLYENIEKQEGFSMELLFNQANAYAQLGKTGRAVLYYQRALRLDPGNANIIKNLQLVEKEAGLFSKEENSLKQLISFVGINNWTILSLLLFLPIILVLIFWQKMSRKKALAIICSSVIAMLLSSEATAISYQQWPIYVLVEESRNLLISPFENAASAGLIKEGGMILVHKRYGKYSYIEDKNDQGGWVKSKALRAVILDPAS</sequence>
<keyword evidence="5" id="KW-1185">Reference proteome</keyword>
<evidence type="ECO:0000256" key="1">
    <source>
        <dbReference type="PROSITE-ProRule" id="PRU00339"/>
    </source>
</evidence>
<dbReference type="AlphaFoldDB" id="Q6AQK3"/>
<keyword evidence="2" id="KW-1133">Transmembrane helix</keyword>
<dbReference type="InterPro" id="IPR011990">
    <property type="entry name" value="TPR-like_helical_dom_sf"/>
</dbReference>
<dbReference type="STRING" id="177439.DP0641"/>
<dbReference type="Proteomes" id="UP000000602">
    <property type="component" value="Chromosome"/>
</dbReference>
<dbReference type="InterPro" id="IPR019734">
    <property type="entry name" value="TPR_rpt"/>
</dbReference>
<keyword evidence="2" id="KW-0812">Transmembrane</keyword>
<dbReference type="PROSITE" id="PS50005">
    <property type="entry name" value="TPR"/>
    <property type="match status" value="1"/>
</dbReference>
<dbReference type="SUPFAM" id="SSF48452">
    <property type="entry name" value="TPR-like"/>
    <property type="match status" value="1"/>
</dbReference>
<keyword evidence="3" id="KW-0732">Signal</keyword>
<dbReference type="KEGG" id="dps:DP0641"/>
<organism evidence="4 5">
    <name type="scientific">Desulfotalea psychrophila (strain LSv54 / DSM 12343)</name>
    <dbReference type="NCBI Taxonomy" id="177439"/>
    <lineage>
        <taxon>Bacteria</taxon>
        <taxon>Pseudomonadati</taxon>
        <taxon>Thermodesulfobacteriota</taxon>
        <taxon>Desulfobulbia</taxon>
        <taxon>Desulfobulbales</taxon>
        <taxon>Desulfocapsaceae</taxon>
        <taxon>Desulfotalea</taxon>
    </lineage>
</organism>
<dbReference type="HOGENOM" id="CLU_1150419_0_0_7"/>
<name>Q6AQK3_DESPS</name>
<accession>Q6AQK3</accession>
<dbReference type="OrthoDB" id="5240474at2"/>
<keyword evidence="2" id="KW-0472">Membrane</keyword>
<evidence type="ECO:0000313" key="5">
    <source>
        <dbReference type="Proteomes" id="UP000000602"/>
    </source>
</evidence>
<dbReference type="RefSeq" id="WP_011187886.1">
    <property type="nucleotide sequence ID" value="NC_006138.1"/>
</dbReference>
<evidence type="ECO:0000313" key="4">
    <source>
        <dbReference type="EMBL" id="CAG35370.1"/>
    </source>
</evidence>
<dbReference type="Pfam" id="PF13432">
    <property type="entry name" value="TPR_16"/>
    <property type="match status" value="1"/>
</dbReference>
<evidence type="ECO:0000256" key="3">
    <source>
        <dbReference type="SAM" id="SignalP"/>
    </source>
</evidence>
<gene>
    <name evidence="4" type="ordered locus">DP0641</name>
</gene>
<proteinExistence type="predicted"/>
<dbReference type="Gene3D" id="1.25.40.10">
    <property type="entry name" value="Tetratricopeptide repeat domain"/>
    <property type="match status" value="1"/>
</dbReference>
<dbReference type="PROSITE" id="PS50293">
    <property type="entry name" value="TPR_REGION"/>
    <property type="match status" value="1"/>
</dbReference>
<feature type="chain" id="PRO_5004270721" evidence="3">
    <location>
        <begin position="21"/>
        <end position="241"/>
    </location>
</feature>
<dbReference type="SMART" id="SM00028">
    <property type="entry name" value="TPR"/>
    <property type="match status" value="1"/>
</dbReference>
<reference evidence="4" key="1">
    <citation type="journal article" date="2004" name="Environ. Microbiol.">
        <title>The genome of Desulfotalea psychrophila, a sulphate-reducing bacterium from permanently cold Arctic sediments.</title>
        <authorList>
            <person name="Rabus R."/>
            <person name="Ruepp A."/>
            <person name="Frickey T."/>
            <person name="Rattei T."/>
            <person name="Fartmann B."/>
            <person name="Stark M."/>
            <person name="Bauer M."/>
            <person name="Zibat A."/>
            <person name="Lombardot T."/>
            <person name="Becker I."/>
            <person name="Amann J."/>
            <person name="Gellner H."/>
            <person name="Teeling H."/>
            <person name="Leuschner W.D."/>
            <person name="Gloeckner F.-O."/>
            <person name="Lupas A.N."/>
            <person name="Amann R."/>
            <person name="Klenk H.-P."/>
        </authorList>
    </citation>
    <scope>NUCLEOTIDE SEQUENCE</scope>
    <source>
        <strain evidence="4">LSv54</strain>
    </source>
</reference>
<keyword evidence="1" id="KW-0802">TPR repeat</keyword>